<proteinExistence type="inferred from homology"/>
<evidence type="ECO:0000256" key="2">
    <source>
        <dbReference type="ARBA" id="ARBA00022448"/>
    </source>
</evidence>
<comment type="caution">
    <text evidence="5">The sequence shown here is derived from an EMBL/GenBank/DDBJ whole genome shotgun (WGS) entry which is preliminary data.</text>
</comment>
<sequence length="480" mass="52222">MSAQSYAQSTGTTDAAPTSAAPATTPETAAEQKAEKKAAQKAANTEAAGKVEEKAAESGDTHGGTVTPTVTDAAAETVPAPAGPKAVTNVVDWFAKGQFAGDFRTIYFSTHNNFFSRTSQDTISYGGGLEYTTASLYGFSLGFSGYIQRGIDHNDNPAKVDSYLGPNLTAMGEAYVRWEGDGMTFTAGNQAIDVPFASTYDWRMAPQLFQGFTFKYGDADNYVEALKIFRFKSYIDDSFSEHTMYNVKEDPYSTIGDDTTDGFWGFGGQHKWKISPLLVTGQAWYFTYQDYADLAYFEGQVLDDAASWKPFIGAQYAHETGDGRELLGNVNSQVYGLQLGVKHNSLTATLGWDYIAPHSNSYLNGSLVTPYAHNVASGPLFAQPFLSSTQDLGSGNAYAIDVNGAPMAHWFVGARYSYMDLKSAPDTASIDQSEYLVYAIYNFDGKLKGLSIADFFAIQTQPGKPTFLQNRLQLEYAFGH</sequence>
<reference evidence="5 6" key="1">
    <citation type="submission" date="2018-10" db="EMBL/GenBank/DDBJ databases">
        <title>Robbsia sp. DHC34, isolated from soil.</title>
        <authorList>
            <person name="Gao Z.-H."/>
            <person name="Qiu L.-H."/>
        </authorList>
    </citation>
    <scope>NUCLEOTIDE SEQUENCE [LARGE SCALE GENOMIC DNA]</scope>
    <source>
        <strain evidence="5 6">DHC34</strain>
    </source>
</reference>
<keyword evidence="2" id="KW-0813">Transport</keyword>
<keyword evidence="6" id="KW-1185">Reference proteome</keyword>
<evidence type="ECO:0000256" key="4">
    <source>
        <dbReference type="SAM" id="MobiDB-lite"/>
    </source>
</evidence>
<dbReference type="GO" id="GO:0016020">
    <property type="term" value="C:membrane"/>
    <property type="evidence" value="ECO:0007669"/>
    <property type="project" value="InterPro"/>
</dbReference>
<evidence type="ECO:0000313" key="5">
    <source>
        <dbReference type="EMBL" id="RKP57899.1"/>
    </source>
</evidence>
<accession>A0A494Y5C4</accession>
<dbReference type="InterPro" id="IPR005318">
    <property type="entry name" value="OM_porin_bac"/>
</dbReference>
<dbReference type="AlphaFoldDB" id="A0A494Y5C4"/>
<feature type="compositionally biased region" description="Polar residues" evidence="4">
    <location>
        <begin position="1"/>
        <end position="11"/>
    </location>
</feature>
<evidence type="ECO:0000256" key="1">
    <source>
        <dbReference type="ARBA" id="ARBA00009075"/>
    </source>
</evidence>
<dbReference type="Proteomes" id="UP000270342">
    <property type="component" value="Unassembled WGS sequence"/>
</dbReference>
<feature type="compositionally biased region" description="Basic and acidic residues" evidence="4">
    <location>
        <begin position="49"/>
        <end position="60"/>
    </location>
</feature>
<feature type="compositionally biased region" description="Low complexity" evidence="4">
    <location>
        <begin position="12"/>
        <end position="29"/>
    </location>
</feature>
<dbReference type="InterPro" id="IPR023614">
    <property type="entry name" value="Porin_dom_sf"/>
</dbReference>
<keyword evidence="3" id="KW-0732">Signal</keyword>
<dbReference type="Pfam" id="PF03573">
    <property type="entry name" value="OprD"/>
    <property type="match status" value="1"/>
</dbReference>
<dbReference type="EMBL" id="RBZU01000002">
    <property type="protein sequence ID" value="RKP57899.1"/>
    <property type="molecule type" value="Genomic_DNA"/>
</dbReference>
<evidence type="ECO:0000256" key="3">
    <source>
        <dbReference type="ARBA" id="ARBA00022729"/>
    </source>
</evidence>
<name>A0A494Y5C4_9BURK</name>
<comment type="similarity">
    <text evidence="1">Belongs to the outer membrane porin (Opr) (TC 1.B.25) family.</text>
</comment>
<dbReference type="OrthoDB" id="9146693at2"/>
<protein>
    <submittedName>
        <fullName evidence="5">Outer membrane porin, OprD family</fullName>
    </submittedName>
</protein>
<organism evidence="5 6">
    <name type="scientific">Pararobbsia silviterrae</name>
    <dbReference type="NCBI Taxonomy" id="1792498"/>
    <lineage>
        <taxon>Bacteria</taxon>
        <taxon>Pseudomonadati</taxon>
        <taxon>Pseudomonadota</taxon>
        <taxon>Betaproteobacteria</taxon>
        <taxon>Burkholderiales</taxon>
        <taxon>Burkholderiaceae</taxon>
        <taxon>Pararobbsia</taxon>
    </lineage>
</organism>
<evidence type="ECO:0000313" key="6">
    <source>
        <dbReference type="Proteomes" id="UP000270342"/>
    </source>
</evidence>
<feature type="region of interest" description="Disordered" evidence="4">
    <location>
        <begin position="1"/>
        <end position="68"/>
    </location>
</feature>
<gene>
    <name evidence="5" type="ORF">D7S86_06665</name>
</gene>
<dbReference type="Gene3D" id="2.40.160.10">
    <property type="entry name" value="Porin"/>
    <property type="match status" value="1"/>
</dbReference>